<dbReference type="SMART" id="SM00052">
    <property type="entry name" value="EAL"/>
    <property type="match status" value="1"/>
</dbReference>
<feature type="domain" description="EAL" evidence="2">
    <location>
        <begin position="511"/>
        <end position="764"/>
    </location>
</feature>
<evidence type="ECO:0000313" key="4">
    <source>
        <dbReference type="EMBL" id="MCX2940927.1"/>
    </source>
</evidence>
<dbReference type="SMART" id="SM00267">
    <property type="entry name" value="GGDEF"/>
    <property type="match status" value="1"/>
</dbReference>
<feature type="transmembrane region" description="Helical" evidence="1">
    <location>
        <begin position="167"/>
        <end position="187"/>
    </location>
</feature>
<dbReference type="CDD" id="cd01948">
    <property type="entry name" value="EAL"/>
    <property type="match status" value="1"/>
</dbReference>
<feature type="transmembrane region" description="Helical" evidence="1">
    <location>
        <begin position="194"/>
        <end position="219"/>
    </location>
</feature>
<dbReference type="SUPFAM" id="SSF55073">
    <property type="entry name" value="Nucleotide cyclase"/>
    <property type="match status" value="1"/>
</dbReference>
<feature type="transmembrane region" description="Helical" evidence="1">
    <location>
        <begin position="68"/>
        <end position="88"/>
    </location>
</feature>
<dbReference type="Proteomes" id="UP001300745">
    <property type="component" value="Unassembled WGS sequence"/>
</dbReference>
<dbReference type="Gene3D" id="3.30.70.270">
    <property type="match status" value="1"/>
</dbReference>
<dbReference type="PROSITE" id="PS50887">
    <property type="entry name" value="GGDEF"/>
    <property type="match status" value="1"/>
</dbReference>
<dbReference type="InterPro" id="IPR043128">
    <property type="entry name" value="Rev_trsase/Diguanyl_cyclase"/>
</dbReference>
<keyword evidence="5" id="KW-1185">Reference proteome</keyword>
<sequence length="770" mass="82792">MSREAAAIAAPVAVVVVLAVVLVAGRGAAWMTVVDDILFVGLATYAGWCSVVAARAARAADGRIRRAWATLAVAMFAWAIGDAIWLIYDLRMTSPPSPSPADVFYLTFTAAAIAAMAQFVTAPSRAARVKLVLDALSVAFCLLLLGWILVLHRVFDTYRDGRVEMSVALISPVGDLVILTLAVVAMVRAQGRQLFALIVLTVAAALTTIGDSAYVYLVVEGSYDTGNLLDIVWAAGLAAFAAAAVLGRRPSALRNTGPSVPSGSSLWLPYVPLLLAGTIGPAFVMSGFEQFLVPIIVTVVCARQVMAAVENRQFLAEAANEALRDPLTGLANRTLFRDRLEHAMMVRSRDGRPVSVLSIDLDDFKLVNDSLGHPVADRLLVDTGKRLVECLRAGDTVARVGGDEFAVLLEGGTDDHHQVAQRIIDAFARPFLVGGQEIILRPSIGLAEAPDDEEGLSALTLAERADIAMYAAKRSRSAEVRTFNAELALASPHVADLVAGSRRSAEDGAAQVRLLGELRHAVDAGRLDVVYQPEVDLVTGKVIGVEALLRWPHPRLGTLHPETFLALVRQHGLMLPVTDLVLSKVLDDALRWSAQGLDMPVAINLFAPLLRDTDLPDRLCRGMDARGLSHGLLTVEITEDVVLTEFDTVTTVLRELRSRGIRVAIDDFGSGYSALSYLRDLAVDEVKLDRHFIASVTSDRRAAAVVDAVISLTHKLGVLVVAEGVEDVETARWLVDHRCDRGQGYYFGRPVESARMRALVSQIDAQSVPG</sequence>
<feature type="transmembrane region" description="Helical" evidence="1">
    <location>
        <begin position="103"/>
        <end position="120"/>
    </location>
</feature>
<evidence type="ECO:0000259" key="2">
    <source>
        <dbReference type="PROSITE" id="PS50883"/>
    </source>
</evidence>
<feature type="transmembrane region" description="Helical" evidence="1">
    <location>
        <begin position="267"/>
        <end position="285"/>
    </location>
</feature>
<dbReference type="InterPro" id="IPR001633">
    <property type="entry name" value="EAL_dom"/>
</dbReference>
<dbReference type="InterPro" id="IPR000160">
    <property type="entry name" value="GGDEF_dom"/>
</dbReference>
<keyword evidence="1" id="KW-0472">Membrane</keyword>
<keyword evidence="1" id="KW-0812">Transmembrane</keyword>
<comment type="caution">
    <text evidence="4">The sequence shown here is derived from an EMBL/GenBank/DDBJ whole genome shotgun (WGS) entry which is preliminary data.</text>
</comment>
<name>A0ABT3SQ27_9MYCO</name>
<feature type="domain" description="GGDEF" evidence="3">
    <location>
        <begin position="352"/>
        <end position="485"/>
    </location>
</feature>
<proteinExistence type="predicted"/>
<evidence type="ECO:0000259" key="3">
    <source>
        <dbReference type="PROSITE" id="PS50887"/>
    </source>
</evidence>
<feature type="transmembrane region" description="Helical" evidence="1">
    <location>
        <begin position="7"/>
        <end position="25"/>
    </location>
</feature>
<dbReference type="PANTHER" id="PTHR44757:SF2">
    <property type="entry name" value="BIOFILM ARCHITECTURE MAINTENANCE PROTEIN MBAA"/>
    <property type="match status" value="1"/>
</dbReference>
<dbReference type="Gene3D" id="3.20.20.450">
    <property type="entry name" value="EAL domain"/>
    <property type="match status" value="1"/>
</dbReference>
<reference evidence="4 5" key="1">
    <citation type="submission" date="2022-11" db="EMBL/GenBank/DDBJ databases">
        <title>Mycobacterium sp. nov.</title>
        <authorList>
            <person name="Papic B."/>
            <person name="Spicic S."/>
            <person name="Duvnjak S."/>
        </authorList>
    </citation>
    <scope>NUCLEOTIDE SEQUENCE [LARGE SCALE GENOMIC DNA]</scope>
    <source>
        <strain evidence="4 5">CVI_P4</strain>
    </source>
</reference>
<evidence type="ECO:0000313" key="5">
    <source>
        <dbReference type="Proteomes" id="UP001300745"/>
    </source>
</evidence>
<dbReference type="Pfam" id="PF00563">
    <property type="entry name" value="EAL"/>
    <property type="match status" value="1"/>
</dbReference>
<feature type="transmembrane region" description="Helical" evidence="1">
    <location>
        <begin position="37"/>
        <end position="56"/>
    </location>
</feature>
<dbReference type="InterPro" id="IPR052155">
    <property type="entry name" value="Biofilm_reg_signaling"/>
</dbReference>
<feature type="transmembrane region" description="Helical" evidence="1">
    <location>
        <begin position="132"/>
        <end position="155"/>
    </location>
</feature>
<gene>
    <name evidence="4" type="ORF">ORI27_29985</name>
</gene>
<keyword evidence="1" id="KW-1133">Transmembrane helix</keyword>
<accession>A0ABT3SQ27</accession>
<dbReference type="PANTHER" id="PTHR44757">
    <property type="entry name" value="DIGUANYLATE CYCLASE DGCP"/>
    <property type="match status" value="1"/>
</dbReference>
<evidence type="ECO:0000256" key="1">
    <source>
        <dbReference type="SAM" id="Phobius"/>
    </source>
</evidence>
<protein>
    <submittedName>
        <fullName evidence="4">Bifunctional diguanylate cyclase/phosphodiesterase</fullName>
    </submittedName>
</protein>
<organism evidence="4 5">
    <name type="scientific">Mycobacterium pinniadriaticum</name>
    <dbReference type="NCBI Taxonomy" id="2994102"/>
    <lineage>
        <taxon>Bacteria</taxon>
        <taxon>Bacillati</taxon>
        <taxon>Actinomycetota</taxon>
        <taxon>Actinomycetes</taxon>
        <taxon>Mycobacteriales</taxon>
        <taxon>Mycobacteriaceae</taxon>
        <taxon>Mycobacterium</taxon>
    </lineage>
</organism>
<dbReference type="EMBL" id="JAPJDO010000051">
    <property type="protein sequence ID" value="MCX2940927.1"/>
    <property type="molecule type" value="Genomic_DNA"/>
</dbReference>
<dbReference type="InterPro" id="IPR029787">
    <property type="entry name" value="Nucleotide_cyclase"/>
</dbReference>
<dbReference type="RefSeq" id="WP_266000782.1">
    <property type="nucleotide sequence ID" value="NZ_JAPJDN010000051.1"/>
</dbReference>
<dbReference type="NCBIfam" id="TIGR00254">
    <property type="entry name" value="GGDEF"/>
    <property type="match status" value="1"/>
</dbReference>
<dbReference type="CDD" id="cd01949">
    <property type="entry name" value="GGDEF"/>
    <property type="match status" value="1"/>
</dbReference>
<dbReference type="InterPro" id="IPR035919">
    <property type="entry name" value="EAL_sf"/>
</dbReference>
<feature type="transmembrane region" description="Helical" evidence="1">
    <location>
        <begin position="231"/>
        <end position="247"/>
    </location>
</feature>
<dbReference type="SUPFAM" id="SSF141868">
    <property type="entry name" value="EAL domain-like"/>
    <property type="match status" value="1"/>
</dbReference>
<dbReference type="Pfam" id="PF00990">
    <property type="entry name" value="GGDEF"/>
    <property type="match status" value="1"/>
</dbReference>
<dbReference type="PROSITE" id="PS50883">
    <property type="entry name" value="EAL"/>
    <property type="match status" value="1"/>
</dbReference>